<organism evidence="3 4">
    <name type="scientific">Laedolimicola ammoniilytica</name>
    <dbReference type="NCBI Taxonomy" id="2981771"/>
    <lineage>
        <taxon>Bacteria</taxon>
        <taxon>Bacillati</taxon>
        <taxon>Bacillota</taxon>
        <taxon>Clostridia</taxon>
        <taxon>Lachnospirales</taxon>
        <taxon>Lachnospiraceae</taxon>
        <taxon>Laedolimicola</taxon>
    </lineage>
</organism>
<keyword evidence="3" id="KW-0456">Lyase</keyword>
<comment type="similarity">
    <text evidence="1">Belongs to the UPF0597 family.</text>
</comment>
<comment type="caution">
    <text evidence="3">The sequence shown here is derived from an EMBL/GenBank/DDBJ whole genome shotgun (WGS) entry which is preliminary data.</text>
</comment>
<dbReference type="PIRSF" id="PIRSF006054">
    <property type="entry name" value="UCP006054"/>
    <property type="match status" value="1"/>
</dbReference>
<dbReference type="Pfam" id="PF03313">
    <property type="entry name" value="SDH_alpha"/>
    <property type="match status" value="1"/>
</dbReference>
<name>A0ABT2RZE0_9FIRM</name>
<accession>A0ABT2RZE0</accession>
<sequence>MLKKELEESYIRILQRELVPALGCTEPIALAYAAAKACKVLGQFPEKMIVYCSGNVIKNVKAVTVPNSGGMRGVDAACVLGAVGGNADRELEVLEDITEEDIKKTRKLLKTDFIECRLQKDVENLYIVAEVYAKNHSAKVKIVNRHTLITEIVKDEKVIYQIDMAAENSKEDYAKLTIRDILEFANTVATDKLKNVLDRQIEMNQAVSNEGMKNPYGAEVGRTLMEKADSSVRTRACAYAAAGSDARMGGCSLPVVINSGSGNQGMTVSLPVIVYAEYLGKSREELYRALIVSNLVAIHQKHYIGSLSAFCGAVIAASGAGAAITYMMEGSYEAVSRTIVNTVANVGGIVCDGAKASCAAKIASAVDAAILAHSLSMKGRTFHEGEGIIQDTVEETIQSVGYVGRVGMKETDHQILKIMLNQVQFEK</sequence>
<keyword evidence="4" id="KW-1185">Reference proteome</keyword>
<evidence type="ECO:0000313" key="3">
    <source>
        <dbReference type="EMBL" id="MCU6697582.1"/>
    </source>
</evidence>
<evidence type="ECO:0000256" key="1">
    <source>
        <dbReference type="HAMAP-Rule" id="MF_01845"/>
    </source>
</evidence>
<proteinExistence type="inferred from homology"/>
<protein>
    <recommendedName>
        <fullName evidence="1">UPF0597 protein OCV63_11870</fullName>
    </recommendedName>
</protein>
<dbReference type="GO" id="GO:0003941">
    <property type="term" value="F:L-serine ammonia-lyase activity"/>
    <property type="evidence" value="ECO:0007669"/>
    <property type="project" value="UniProtKB-EC"/>
</dbReference>
<dbReference type="PANTHER" id="PTHR30501">
    <property type="entry name" value="UPF0597 PROTEIN YHAM"/>
    <property type="match status" value="1"/>
</dbReference>
<dbReference type="PANTHER" id="PTHR30501:SF2">
    <property type="entry name" value="UPF0597 PROTEIN YHAM"/>
    <property type="match status" value="1"/>
</dbReference>
<dbReference type="InterPro" id="IPR005130">
    <property type="entry name" value="Ser_deHydtase-like_asu"/>
</dbReference>
<gene>
    <name evidence="3" type="ORF">OCV63_11870</name>
</gene>
<dbReference type="EMBL" id="JAOQKC010000016">
    <property type="protein sequence ID" value="MCU6697582.1"/>
    <property type="molecule type" value="Genomic_DNA"/>
</dbReference>
<evidence type="ECO:0000313" key="4">
    <source>
        <dbReference type="Proteomes" id="UP001652461"/>
    </source>
</evidence>
<feature type="domain" description="Serine dehydratase-like alpha subunit" evidence="2">
    <location>
        <begin position="89"/>
        <end position="417"/>
    </location>
</feature>
<dbReference type="Proteomes" id="UP001652461">
    <property type="component" value="Unassembled WGS sequence"/>
</dbReference>
<evidence type="ECO:0000259" key="2">
    <source>
        <dbReference type="Pfam" id="PF03313"/>
    </source>
</evidence>
<reference evidence="3 4" key="1">
    <citation type="journal article" date="2021" name="ISME Commun">
        <title>Automated analysis of genomic sequences facilitates high-throughput and comprehensive description of bacteria.</title>
        <authorList>
            <person name="Hitch T.C.A."/>
        </authorList>
    </citation>
    <scope>NUCLEOTIDE SEQUENCE [LARGE SCALE GENOMIC DNA]</scope>
    <source>
        <strain evidence="3 4">Sanger_04</strain>
    </source>
</reference>
<dbReference type="InterPro" id="IPR021144">
    <property type="entry name" value="UPF0597"/>
</dbReference>
<dbReference type="HAMAP" id="MF_01845">
    <property type="entry name" value="UPF0597"/>
    <property type="match status" value="1"/>
</dbReference>
<dbReference type="RefSeq" id="WP_158364135.1">
    <property type="nucleotide sequence ID" value="NZ_JAOQKC010000016.1"/>
</dbReference>